<proteinExistence type="predicted"/>
<accession>A0A2N7S4E4</accession>
<organism evidence="1 2">
    <name type="scientific">Glutamicibacter arilaitensis</name>
    <dbReference type="NCBI Taxonomy" id="256701"/>
    <lineage>
        <taxon>Bacteria</taxon>
        <taxon>Bacillati</taxon>
        <taxon>Actinomycetota</taxon>
        <taxon>Actinomycetes</taxon>
        <taxon>Micrococcales</taxon>
        <taxon>Micrococcaceae</taxon>
        <taxon>Glutamicibacter</taxon>
    </lineage>
</organism>
<gene>
    <name evidence="1" type="ORF">CIK84_05310</name>
</gene>
<sequence length="327" mass="36046">MIITAAIDWLKSAMDDSGGKWVMTSPFISPEICELIVQGLSKSEATCVIYTKLDPSAVASGFLSVRGMRSLIDAGVEVRHVDRLHAKCFAIGDNALVGSANLTGAGLGSSASANREIGVELNLDETTTLRKEISNWPSIMVTPRDLDVLDKQAKNLTVDQKDSTIDLENYSQLQLAETLLADARASGRGLWVKLEYGDPKIDGWQQESWFASPKKGRPSFKVGDLVFICAKETKDCYAVVEITTEAEKQPDDYIMWAETQDEGVAERWPWINRTVPRWVPDQLVELKLEEIGAKGQALQNGHVRLSFDQFTMGVRALARLGNSLNRG</sequence>
<dbReference type="Proteomes" id="UP000235739">
    <property type="component" value="Unassembled WGS sequence"/>
</dbReference>
<evidence type="ECO:0000313" key="1">
    <source>
        <dbReference type="EMBL" id="PMQ21003.1"/>
    </source>
</evidence>
<dbReference type="SUPFAM" id="SSF56024">
    <property type="entry name" value="Phospholipase D/nuclease"/>
    <property type="match status" value="1"/>
</dbReference>
<dbReference type="AlphaFoldDB" id="A0A2N7S4E4"/>
<protein>
    <submittedName>
        <fullName evidence="1">Uncharacterized protein</fullName>
    </submittedName>
</protein>
<dbReference type="RefSeq" id="WP_102597678.1">
    <property type="nucleotide sequence ID" value="NZ_JABUYH010000005.1"/>
</dbReference>
<dbReference type="Gene3D" id="3.30.870.10">
    <property type="entry name" value="Endonuclease Chain A"/>
    <property type="match status" value="1"/>
</dbReference>
<name>A0A2N7S4E4_9MICC</name>
<dbReference type="EMBL" id="PNQX01000001">
    <property type="protein sequence ID" value="PMQ21003.1"/>
    <property type="molecule type" value="Genomic_DNA"/>
</dbReference>
<evidence type="ECO:0000313" key="2">
    <source>
        <dbReference type="Proteomes" id="UP000235739"/>
    </source>
</evidence>
<comment type="caution">
    <text evidence="1">The sequence shown here is derived from an EMBL/GenBank/DDBJ whole genome shotgun (WGS) entry which is preliminary data.</text>
</comment>
<reference evidence="1 2" key="1">
    <citation type="journal article" date="2017" name="Elife">
        <title>Extensive horizontal gene transfer in cheese-associated bacteria.</title>
        <authorList>
            <person name="Bonham K.S."/>
            <person name="Wolfe B.E."/>
            <person name="Dutton R.J."/>
        </authorList>
    </citation>
    <scope>NUCLEOTIDE SEQUENCE [LARGE SCALE GENOMIC DNA]</scope>
    <source>
        <strain evidence="1 2">JB182</strain>
    </source>
</reference>